<comment type="similarity">
    <text evidence="1 6">Belongs to the TACO1 family.</text>
</comment>
<feature type="domain" description="TACO1/YebC-like second and third" evidence="7">
    <location>
        <begin position="82"/>
        <end position="238"/>
    </location>
</feature>
<dbReference type="InterPro" id="IPR017856">
    <property type="entry name" value="Integrase-like_N"/>
</dbReference>
<keyword evidence="5 6" id="KW-0804">Transcription</keyword>
<name>A0A7C3RM50_DICTH</name>
<evidence type="ECO:0000313" key="9">
    <source>
        <dbReference type="EMBL" id="HFX13337.1"/>
    </source>
</evidence>
<dbReference type="HAMAP" id="MF_00693">
    <property type="entry name" value="Transcrip_reg_TACO1"/>
    <property type="match status" value="1"/>
</dbReference>
<dbReference type="GO" id="GO:0005829">
    <property type="term" value="C:cytosol"/>
    <property type="evidence" value="ECO:0007669"/>
    <property type="project" value="TreeGrafter"/>
</dbReference>
<evidence type="ECO:0000256" key="1">
    <source>
        <dbReference type="ARBA" id="ARBA00008724"/>
    </source>
</evidence>
<comment type="subcellular location">
    <subcellularLocation>
        <location evidence="6">Cytoplasm</location>
    </subcellularLocation>
</comment>
<sequence length="249" mass="27281">MSGHSKWANIKHRKAAADAKKGKLFSALSKEIIIAAKQGGGNPETNPRLRAAIERAREANMPKENIERAIKRGTGEIPGVTYEEVTYEGYGPGGVAIMVEVVTDNKNRTASEIRRIFTKHGGSLGEAGCVAWIFEDKGSIFIDKECVKDEDQLISDALEAGAEDVQISSDSVEIITDPQNFSEVKAKLQEKGYVITQAEVTKVPKNLVPVEGPDAEKLLKLMEELEDHDDVQKTYANFDIPDEILQALS</sequence>
<dbReference type="NCBIfam" id="TIGR01033">
    <property type="entry name" value="YebC/PmpR family DNA-binding transcriptional regulator"/>
    <property type="match status" value="1"/>
</dbReference>
<evidence type="ECO:0000259" key="8">
    <source>
        <dbReference type="Pfam" id="PF20772"/>
    </source>
</evidence>
<evidence type="ECO:0000259" key="7">
    <source>
        <dbReference type="Pfam" id="PF01709"/>
    </source>
</evidence>
<reference evidence="9" key="1">
    <citation type="journal article" date="2020" name="mSystems">
        <title>Genome- and Community-Level Interaction Insights into Carbon Utilization and Element Cycling Functions of Hydrothermarchaeota in Hydrothermal Sediment.</title>
        <authorList>
            <person name="Zhou Z."/>
            <person name="Liu Y."/>
            <person name="Xu W."/>
            <person name="Pan J."/>
            <person name="Luo Z.H."/>
            <person name="Li M."/>
        </authorList>
    </citation>
    <scope>NUCLEOTIDE SEQUENCE [LARGE SCALE GENOMIC DNA]</scope>
    <source>
        <strain evidence="9">SpSt-81</strain>
    </source>
</reference>
<dbReference type="SUPFAM" id="SSF75625">
    <property type="entry name" value="YebC-like"/>
    <property type="match status" value="1"/>
</dbReference>
<protein>
    <recommendedName>
        <fullName evidence="6">Probable transcriptional regulatory protein ENW00_04140</fullName>
    </recommendedName>
</protein>
<dbReference type="PANTHER" id="PTHR12532">
    <property type="entry name" value="TRANSLATIONAL ACTIVATOR OF CYTOCHROME C OXIDASE 1"/>
    <property type="match status" value="1"/>
</dbReference>
<dbReference type="PANTHER" id="PTHR12532:SF6">
    <property type="entry name" value="TRANSCRIPTIONAL REGULATORY PROTEIN YEBC-RELATED"/>
    <property type="match status" value="1"/>
</dbReference>
<gene>
    <name evidence="9" type="ORF">ENW00_04140</name>
</gene>
<dbReference type="FunFam" id="3.30.70.980:FF:000002">
    <property type="entry name" value="Probable transcriptional regulatory protein YebC"/>
    <property type="match status" value="1"/>
</dbReference>
<dbReference type="InterPro" id="IPR029072">
    <property type="entry name" value="YebC-like"/>
</dbReference>
<dbReference type="GO" id="GO:0006355">
    <property type="term" value="P:regulation of DNA-templated transcription"/>
    <property type="evidence" value="ECO:0007669"/>
    <property type="project" value="UniProtKB-UniRule"/>
</dbReference>
<accession>A0A7C3RM50</accession>
<keyword evidence="2 6" id="KW-0963">Cytoplasm</keyword>
<dbReference type="Pfam" id="PF01709">
    <property type="entry name" value="Transcrip_reg"/>
    <property type="match status" value="1"/>
</dbReference>
<dbReference type="InterPro" id="IPR002876">
    <property type="entry name" value="Transcrip_reg_TACO1-like"/>
</dbReference>
<keyword evidence="4 6" id="KW-0238">DNA-binding</keyword>
<evidence type="ECO:0000256" key="6">
    <source>
        <dbReference type="HAMAP-Rule" id="MF_00693"/>
    </source>
</evidence>
<dbReference type="FunFam" id="1.10.10.200:FF:000002">
    <property type="entry name" value="Probable transcriptional regulatory protein CLM62_37755"/>
    <property type="match status" value="1"/>
</dbReference>
<dbReference type="NCBIfam" id="NF009044">
    <property type="entry name" value="PRK12378.1"/>
    <property type="match status" value="1"/>
</dbReference>
<dbReference type="EMBL" id="DTIN01000014">
    <property type="protein sequence ID" value="HFX13337.1"/>
    <property type="molecule type" value="Genomic_DNA"/>
</dbReference>
<dbReference type="InterPro" id="IPR048300">
    <property type="entry name" value="TACO1_YebC-like_2nd/3rd_dom"/>
</dbReference>
<organism evidence="9">
    <name type="scientific">Dictyoglomus thermophilum</name>
    <dbReference type="NCBI Taxonomy" id="14"/>
    <lineage>
        <taxon>Bacteria</taxon>
        <taxon>Pseudomonadati</taxon>
        <taxon>Dictyoglomota</taxon>
        <taxon>Dictyoglomia</taxon>
        <taxon>Dictyoglomales</taxon>
        <taxon>Dictyoglomaceae</taxon>
        <taxon>Dictyoglomus</taxon>
    </lineage>
</organism>
<evidence type="ECO:0000256" key="4">
    <source>
        <dbReference type="ARBA" id="ARBA00023125"/>
    </source>
</evidence>
<evidence type="ECO:0000256" key="3">
    <source>
        <dbReference type="ARBA" id="ARBA00023015"/>
    </source>
</evidence>
<dbReference type="NCBIfam" id="NF001030">
    <property type="entry name" value="PRK00110.1"/>
    <property type="match status" value="1"/>
</dbReference>
<keyword evidence="3 6" id="KW-0805">Transcription regulation</keyword>
<dbReference type="Gene3D" id="3.30.70.980">
    <property type="match status" value="2"/>
</dbReference>
<dbReference type="InterPro" id="IPR026564">
    <property type="entry name" value="Transcrip_reg_TACO1-like_dom3"/>
</dbReference>
<dbReference type="InterPro" id="IPR049083">
    <property type="entry name" value="TACO1_YebC_N"/>
</dbReference>
<dbReference type="GO" id="GO:0003677">
    <property type="term" value="F:DNA binding"/>
    <property type="evidence" value="ECO:0007669"/>
    <property type="project" value="UniProtKB-UniRule"/>
</dbReference>
<proteinExistence type="inferred from homology"/>
<feature type="domain" description="TACO1/YebC-like N-terminal" evidence="8">
    <location>
        <begin position="5"/>
        <end position="76"/>
    </location>
</feature>
<evidence type="ECO:0000256" key="5">
    <source>
        <dbReference type="ARBA" id="ARBA00023163"/>
    </source>
</evidence>
<dbReference type="Pfam" id="PF20772">
    <property type="entry name" value="TACO1_YebC_N"/>
    <property type="match status" value="1"/>
</dbReference>
<dbReference type="Gene3D" id="1.10.10.200">
    <property type="match status" value="1"/>
</dbReference>
<comment type="caution">
    <text evidence="9">The sequence shown here is derived from an EMBL/GenBank/DDBJ whole genome shotgun (WGS) entry which is preliminary data.</text>
</comment>
<evidence type="ECO:0000256" key="2">
    <source>
        <dbReference type="ARBA" id="ARBA00022490"/>
    </source>
</evidence>
<dbReference type="AlphaFoldDB" id="A0A7C3RM50"/>